<dbReference type="InterPro" id="IPR029151">
    <property type="entry name" value="Sensor-like_sf"/>
</dbReference>
<comment type="catalytic activity">
    <reaction evidence="9">
        <text>2 GTP = 3',3'-c-di-GMP + 2 diphosphate</text>
        <dbReference type="Rhea" id="RHEA:24898"/>
        <dbReference type="ChEBI" id="CHEBI:33019"/>
        <dbReference type="ChEBI" id="CHEBI:37565"/>
        <dbReference type="ChEBI" id="CHEBI:58805"/>
        <dbReference type="EC" id="2.7.7.65"/>
    </reaction>
</comment>
<accession>A0ABV9GXD4</accession>
<dbReference type="InterPro" id="IPR029787">
    <property type="entry name" value="Nucleotide_cyclase"/>
</dbReference>
<evidence type="ECO:0000256" key="5">
    <source>
        <dbReference type="ARBA" id="ARBA00022741"/>
    </source>
</evidence>
<keyword evidence="10" id="KW-0812">Transmembrane</keyword>
<dbReference type="CDD" id="cd00130">
    <property type="entry name" value="PAS"/>
    <property type="match status" value="2"/>
</dbReference>
<evidence type="ECO:0000259" key="11">
    <source>
        <dbReference type="PROSITE" id="PS50113"/>
    </source>
</evidence>
<dbReference type="RefSeq" id="WP_377725040.1">
    <property type="nucleotide sequence ID" value="NZ_JBHSEW010000005.1"/>
</dbReference>
<dbReference type="InterPro" id="IPR035965">
    <property type="entry name" value="PAS-like_dom_sf"/>
</dbReference>
<keyword evidence="10" id="KW-0472">Membrane</keyword>
<keyword evidence="7" id="KW-0067">ATP-binding</keyword>
<feature type="domain" description="PAC" evidence="11">
    <location>
        <begin position="410"/>
        <end position="463"/>
    </location>
</feature>
<feature type="domain" description="GGDEF" evidence="12">
    <location>
        <begin position="747"/>
        <end position="884"/>
    </location>
</feature>
<evidence type="ECO:0000256" key="2">
    <source>
        <dbReference type="ARBA" id="ARBA00012528"/>
    </source>
</evidence>
<dbReference type="NCBIfam" id="TIGR00254">
    <property type="entry name" value="GGDEF"/>
    <property type="match status" value="1"/>
</dbReference>
<dbReference type="Gene3D" id="3.30.450.20">
    <property type="entry name" value="PAS domain"/>
    <property type="match status" value="4"/>
</dbReference>
<keyword evidence="5" id="KW-0547">Nucleotide-binding</keyword>
<dbReference type="Gene3D" id="3.30.70.270">
    <property type="match status" value="1"/>
</dbReference>
<dbReference type="InterPro" id="IPR043128">
    <property type="entry name" value="Rev_trsase/Diguanyl_cyclase"/>
</dbReference>
<dbReference type="SMART" id="SM00091">
    <property type="entry name" value="PAS"/>
    <property type="match status" value="3"/>
</dbReference>
<dbReference type="Proteomes" id="UP001595967">
    <property type="component" value="Unassembled WGS sequence"/>
</dbReference>
<dbReference type="NCBIfam" id="TIGR00229">
    <property type="entry name" value="sensory_box"/>
    <property type="match status" value="1"/>
</dbReference>
<dbReference type="SUPFAM" id="SSF55785">
    <property type="entry name" value="PYP-like sensor domain (PAS domain)"/>
    <property type="match status" value="3"/>
</dbReference>
<name>A0ABV9GXD4_9BURK</name>
<keyword evidence="3" id="KW-0597">Phosphoprotein</keyword>
<gene>
    <name evidence="13" type="ORF">ACFO3A_06630</name>
</gene>
<evidence type="ECO:0000256" key="4">
    <source>
        <dbReference type="ARBA" id="ARBA00022679"/>
    </source>
</evidence>
<dbReference type="EC" id="2.7.7.65" evidence="2"/>
<evidence type="ECO:0000256" key="8">
    <source>
        <dbReference type="ARBA" id="ARBA00023012"/>
    </source>
</evidence>
<sequence>MFRFLLPPHNRYRREWWWLGWAWLCIGVLLAVGLWAERQSIEHSERQRLTQQAGVIHDNLVRQLDVIDKALTSLIDVLPHARVLGDDAGRVQERVQAFSGAMIGVGSISWINAQGRVLASSNPALLGQDLSHRAYYRTAQRLKVLNTLIVSEPFAPVPGKWVLPVARPVVGPEGTFDGVVVISLYPEDFSTLLRSVLYAPDMYATLIHGQGQRFVWQNQSGSGMQERLRAPTGMLKEFQASGVTQAVLQGVLRPDEPQRLVAIHTVRPAALAMDGPLIVAVGRMVPAVFAPWWTLFWASIAFYLLVGMVVASGLHLMQQHLRRQEQSLQDKGQALNNLWHAVLVATDQGVWDCNFATGQLYLSSAWKALLGYADEDIGTSVDEWMMRLHPDDGPRAQAAWEACQNGQDEYDCVYRLRCKDGSYRWSLCKGRVLARDAQGRVLRIVGTNTDVSEERRLRERFEHLTQNVPGMIYQFQLEPDGTSHFPYVSKGGEDIYGFSADLLEPAGSKARSVIHPDDALRVAQSIVDSAQALTVWREEYRVRLQDRGERWVSGVARPQRLDGGAVLWHGYIHDITDRKRQAIELEETQRMLQHLIHAMPVALCMVDEARGIYFRNQRFLDYFGYTEAQVPSMDEWAVHAYPDPAYRSHVGREWRAALAHAAAHDGYIPSQEYRITAQSGQVLTMAIGGVQFGSSLLVTFVDRTAEQAYSETLEKMAFVDALTGLPNRRQFDQTLQSEWLRGQRSGQPLALLMIDIDFFKQYNDLYGHPGGDACLRAVAKVLRGAMGRSYDLVARYGGEEFVCLLPECSLEGASAKAQALCQAVRVLQLPHGGSKVGQHVTISVGVAALVPGAEQTSDQLLALADARLYCAKESGRNRINDGSCEKVS</sequence>
<keyword evidence="13" id="KW-0548">Nucleotidyltransferase</keyword>
<evidence type="ECO:0000256" key="9">
    <source>
        <dbReference type="ARBA" id="ARBA00034247"/>
    </source>
</evidence>
<dbReference type="EMBL" id="JBHSEW010000005">
    <property type="protein sequence ID" value="MFC4621891.1"/>
    <property type="molecule type" value="Genomic_DNA"/>
</dbReference>
<dbReference type="PROSITE" id="PS50887">
    <property type="entry name" value="GGDEF"/>
    <property type="match status" value="1"/>
</dbReference>
<comment type="subcellular location">
    <subcellularLocation>
        <location evidence="1">Membrane</location>
    </subcellularLocation>
</comment>
<evidence type="ECO:0000313" key="14">
    <source>
        <dbReference type="Proteomes" id="UP001595967"/>
    </source>
</evidence>
<dbReference type="CDD" id="cd01949">
    <property type="entry name" value="GGDEF"/>
    <property type="match status" value="1"/>
</dbReference>
<feature type="transmembrane region" description="Helical" evidence="10">
    <location>
        <begin position="295"/>
        <end position="317"/>
    </location>
</feature>
<feature type="transmembrane region" description="Helical" evidence="10">
    <location>
        <begin position="16"/>
        <end position="36"/>
    </location>
</feature>
<dbReference type="SMART" id="SM00086">
    <property type="entry name" value="PAC"/>
    <property type="match status" value="2"/>
</dbReference>
<evidence type="ECO:0000256" key="7">
    <source>
        <dbReference type="ARBA" id="ARBA00022840"/>
    </source>
</evidence>
<dbReference type="PANTHER" id="PTHR45138">
    <property type="entry name" value="REGULATORY COMPONENTS OF SENSORY TRANSDUCTION SYSTEM"/>
    <property type="match status" value="1"/>
</dbReference>
<evidence type="ECO:0000256" key="3">
    <source>
        <dbReference type="ARBA" id="ARBA00022553"/>
    </source>
</evidence>
<proteinExistence type="predicted"/>
<dbReference type="InterPro" id="IPR013655">
    <property type="entry name" value="PAS_fold_3"/>
</dbReference>
<dbReference type="InterPro" id="IPR001610">
    <property type="entry name" value="PAC"/>
</dbReference>
<dbReference type="Pfam" id="PF13188">
    <property type="entry name" value="PAS_8"/>
    <property type="match status" value="1"/>
</dbReference>
<dbReference type="GO" id="GO:0052621">
    <property type="term" value="F:diguanylate cyclase activity"/>
    <property type="evidence" value="ECO:0007669"/>
    <property type="project" value="UniProtKB-EC"/>
</dbReference>
<evidence type="ECO:0000259" key="12">
    <source>
        <dbReference type="PROSITE" id="PS50887"/>
    </source>
</evidence>
<dbReference type="SUPFAM" id="SSF55073">
    <property type="entry name" value="Nucleotide cyclase"/>
    <property type="match status" value="1"/>
</dbReference>
<dbReference type="InterPro" id="IPR000700">
    <property type="entry name" value="PAS-assoc_C"/>
</dbReference>
<evidence type="ECO:0000256" key="6">
    <source>
        <dbReference type="ARBA" id="ARBA00022777"/>
    </source>
</evidence>
<dbReference type="CDD" id="cd12914">
    <property type="entry name" value="PDC1_DGC_like"/>
    <property type="match status" value="1"/>
</dbReference>
<reference evidence="14" key="1">
    <citation type="journal article" date="2019" name="Int. J. Syst. Evol. Microbiol.">
        <title>The Global Catalogue of Microorganisms (GCM) 10K type strain sequencing project: providing services to taxonomists for standard genome sequencing and annotation.</title>
        <authorList>
            <consortium name="The Broad Institute Genomics Platform"/>
            <consortium name="The Broad Institute Genome Sequencing Center for Infectious Disease"/>
            <person name="Wu L."/>
            <person name="Ma J."/>
        </authorList>
    </citation>
    <scope>NUCLEOTIDE SEQUENCE [LARGE SCALE GENOMIC DNA]</scope>
    <source>
        <strain evidence="14">JCM 11650</strain>
    </source>
</reference>
<evidence type="ECO:0000256" key="10">
    <source>
        <dbReference type="SAM" id="Phobius"/>
    </source>
</evidence>
<dbReference type="InterPro" id="IPR000160">
    <property type="entry name" value="GGDEF_dom"/>
</dbReference>
<protein>
    <recommendedName>
        <fullName evidence="2">diguanylate cyclase</fullName>
        <ecNumber evidence="2">2.7.7.65</ecNumber>
    </recommendedName>
</protein>
<keyword evidence="6" id="KW-0418">Kinase</keyword>
<dbReference type="InterPro" id="IPR000014">
    <property type="entry name" value="PAS"/>
</dbReference>
<dbReference type="SUPFAM" id="SSF103190">
    <property type="entry name" value="Sensory domain-like"/>
    <property type="match status" value="1"/>
</dbReference>
<keyword evidence="4 13" id="KW-0808">Transferase</keyword>
<dbReference type="PROSITE" id="PS50113">
    <property type="entry name" value="PAC"/>
    <property type="match status" value="1"/>
</dbReference>
<comment type="caution">
    <text evidence="13">The sequence shown here is derived from an EMBL/GenBank/DDBJ whole genome shotgun (WGS) entry which is preliminary data.</text>
</comment>
<organism evidence="13 14">
    <name type="scientific">Comamonas nitrativorans</name>
    <dbReference type="NCBI Taxonomy" id="108437"/>
    <lineage>
        <taxon>Bacteria</taxon>
        <taxon>Pseudomonadati</taxon>
        <taxon>Pseudomonadota</taxon>
        <taxon>Betaproteobacteria</taxon>
        <taxon>Burkholderiales</taxon>
        <taxon>Comamonadaceae</taxon>
        <taxon>Comamonas</taxon>
    </lineage>
</organism>
<dbReference type="Pfam" id="PF00990">
    <property type="entry name" value="GGDEF"/>
    <property type="match status" value="1"/>
</dbReference>
<keyword evidence="10" id="KW-1133">Transmembrane helix</keyword>
<keyword evidence="8" id="KW-0902">Two-component regulatory system</keyword>
<dbReference type="InterPro" id="IPR050469">
    <property type="entry name" value="Diguanylate_Cyclase"/>
</dbReference>
<dbReference type="SMART" id="SM00267">
    <property type="entry name" value="GGDEF"/>
    <property type="match status" value="1"/>
</dbReference>
<keyword evidence="14" id="KW-1185">Reference proteome</keyword>
<evidence type="ECO:0000313" key="13">
    <source>
        <dbReference type="EMBL" id="MFC4621891.1"/>
    </source>
</evidence>
<evidence type="ECO:0000256" key="1">
    <source>
        <dbReference type="ARBA" id="ARBA00004370"/>
    </source>
</evidence>
<dbReference type="PANTHER" id="PTHR45138:SF9">
    <property type="entry name" value="DIGUANYLATE CYCLASE DGCM-RELATED"/>
    <property type="match status" value="1"/>
</dbReference>
<dbReference type="Pfam" id="PF08447">
    <property type="entry name" value="PAS_3"/>
    <property type="match status" value="2"/>
</dbReference>